<accession>A0ABT3ZMC5</accession>
<reference evidence="3" key="1">
    <citation type="submission" date="2022-11" db="EMBL/GenBank/DDBJ databases">
        <title>Robbsia betulipollinis sp. nov., isolated from pollen of birch (Betula pendula).</title>
        <authorList>
            <person name="Shi H."/>
            <person name="Ambika Manirajan B."/>
            <person name="Ratering S."/>
            <person name="Geissler-Plaum R."/>
            <person name="Schnell S."/>
        </authorList>
    </citation>
    <scope>NUCLEOTIDE SEQUENCE</scope>
    <source>
        <strain evidence="3">Bb-Pol-6</strain>
    </source>
</reference>
<evidence type="ECO:0000313" key="3">
    <source>
        <dbReference type="EMBL" id="MCY0387108.1"/>
    </source>
</evidence>
<evidence type="ECO:0000256" key="2">
    <source>
        <dbReference type="SAM" id="Phobius"/>
    </source>
</evidence>
<keyword evidence="2" id="KW-0472">Membrane</keyword>
<feature type="region of interest" description="Disordered" evidence="1">
    <location>
        <begin position="274"/>
        <end position="295"/>
    </location>
</feature>
<proteinExistence type="predicted"/>
<evidence type="ECO:0000313" key="4">
    <source>
        <dbReference type="Proteomes" id="UP001082899"/>
    </source>
</evidence>
<protein>
    <recommendedName>
        <fullName evidence="5">SMODS and SLOG-associating 2TM effector domain-containing protein</fullName>
    </recommendedName>
</protein>
<feature type="transmembrane region" description="Helical" evidence="2">
    <location>
        <begin position="115"/>
        <end position="148"/>
    </location>
</feature>
<dbReference type="RefSeq" id="WP_267846841.1">
    <property type="nucleotide sequence ID" value="NZ_JAPMXC010000001.1"/>
</dbReference>
<gene>
    <name evidence="3" type="ORF">OVY01_07655</name>
</gene>
<sequence>MRFDAQRHIDKLEHATRKLYGRTRTSRFWRQRRDTTALHGNCRRLHTLLRNYRDATADLCTQLALAKQAMETDDPKRLLVHYHAIISHCITCTERLNACRGEIPKKQRRSCMRLILRVSLFVAGTALAGVLAPFTALVPLLGLLLSFWEYWRERNSSAWNSLDAAVRAFADEVVTMERIVQARSAEIAETHRYELSRRFQALERRESRHELRIGEIAIAELQNMALIDSLEQSVRQIRDVIVDWQNDADGPAKCHALNGVHAALLPLRRLRGAPLARPDGPRPISEHGMAPENER</sequence>
<name>A0ABT3ZMC5_9BURK</name>
<organism evidence="3 4">
    <name type="scientific">Robbsia betulipollinis</name>
    <dbReference type="NCBI Taxonomy" id="2981849"/>
    <lineage>
        <taxon>Bacteria</taxon>
        <taxon>Pseudomonadati</taxon>
        <taxon>Pseudomonadota</taxon>
        <taxon>Betaproteobacteria</taxon>
        <taxon>Burkholderiales</taxon>
        <taxon>Burkholderiaceae</taxon>
        <taxon>Robbsia</taxon>
    </lineage>
</organism>
<evidence type="ECO:0008006" key="5">
    <source>
        <dbReference type="Google" id="ProtNLM"/>
    </source>
</evidence>
<dbReference type="EMBL" id="JAPMXC010000001">
    <property type="protein sequence ID" value="MCY0387108.1"/>
    <property type="molecule type" value="Genomic_DNA"/>
</dbReference>
<comment type="caution">
    <text evidence="3">The sequence shown here is derived from an EMBL/GenBank/DDBJ whole genome shotgun (WGS) entry which is preliminary data.</text>
</comment>
<keyword evidence="2" id="KW-1133">Transmembrane helix</keyword>
<keyword evidence="2" id="KW-0812">Transmembrane</keyword>
<evidence type="ECO:0000256" key="1">
    <source>
        <dbReference type="SAM" id="MobiDB-lite"/>
    </source>
</evidence>
<dbReference type="Proteomes" id="UP001082899">
    <property type="component" value="Unassembled WGS sequence"/>
</dbReference>
<keyword evidence="4" id="KW-1185">Reference proteome</keyword>